<dbReference type="SUPFAM" id="SSF53335">
    <property type="entry name" value="S-adenosyl-L-methionine-dependent methyltransferases"/>
    <property type="match status" value="1"/>
</dbReference>
<dbReference type="InterPro" id="IPR041698">
    <property type="entry name" value="Methyltransf_25"/>
</dbReference>
<accession>A0A9J6R9U6</accession>
<feature type="domain" description="Methyltransferase" evidence="2">
    <location>
        <begin position="41"/>
        <end position="136"/>
    </location>
</feature>
<dbReference type="AlphaFoldDB" id="A0A9J6R9U6"/>
<dbReference type="PANTHER" id="PTHR43861">
    <property type="entry name" value="TRANS-ACONITATE 2-METHYLTRANSFERASE-RELATED"/>
    <property type="match status" value="1"/>
</dbReference>
<dbReference type="Gene3D" id="3.40.50.150">
    <property type="entry name" value="Vaccinia Virus protein VP39"/>
    <property type="match status" value="1"/>
</dbReference>
<evidence type="ECO:0000259" key="2">
    <source>
        <dbReference type="Pfam" id="PF13649"/>
    </source>
</evidence>
<dbReference type="GO" id="GO:0032259">
    <property type="term" value="P:methylation"/>
    <property type="evidence" value="ECO:0007669"/>
    <property type="project" value="UniProtKB-KW"/>
</dbReference>
<organism evidence="3 4">
    <name type="scientific">Natronobacillus azotifigens</name>
    <dbReference type="NCBI Taxonomy" id="472978"/>
    <lineage>
        <taxon>Bacteria</taxon>
        <taxon>Bacillati</taxon>
        <taxon>Bacillota</taxon>
        <taxon>Bacilli</taxon>
        <taxon>Bacillales</taxon>
        <taxon>Bacillaceae</taxon>
        <taxon>Natronobacillus</taxon>
    </lineage>
</organism>
<dbReference type="CDD" id="cd02440">
    <property type="entry name" value="AdoMet_MTases"/>
    <property type="match status" value="1"/>
</dbReference>
<proteinExistence type="predicted"/>
<gene>
    <name evidence="3" type="ORF">OWO01_03715</name>
</gene>
<reference evidence="3" key="1">
    <citation type="submission" date="2022-11" db="EMBL/GenBank/DDBJ databases">
        <title>WGS of Natronobacillus azotifigens 24KS-1, an anaerobic diazotrophic haloalkaliphile from soda-rich habitats.</title>
        <authorList>
            <person name="Sorokin D.Y."/>
            <person name="Merkel A.Y."/>
        </authorList>
    </citation>
    <scope>NUCLEOTIDE SEQUENCE</scope>
    <source>
        <strain evidence="3">24KS-1</strain>
    </source>
</reference>
<dbReference type="Proteomes" id="UP001084197">
    <property type="component" value="Unassembled WGS sequence"/>
</dbReference>
<dbReference type="Gene3D" id="2.20.25.110">
    <property type="entry name" value="S-adenosyl-L-methionine-dependent methyltransferases"/>
    <property type="match status" value="1"/>
</dbReference>
<keyword evidence="3" id="KW-0489">Methyltransferase</keyword>
<dbReference type="EMBL" id="JAPRAT010000005">
    <property type="protein sequence ID" value="MCZ0702319.1"/>
    <property type="molecule type" value="Genomic_DNA"/>
</dbReference>
<keyword evidence="1" id="KW-0808">Transferase</keyword>
<name>A0A9J6R9U6_9BACI</name>
<comment type="caution">
    <text evidence="3">The sequence shown here is derived from an EMBL/GenBank/DDBJ whole genome shotgun (WGS) entry which is preliminary data.</text>
</comment>
<sequence length="253" mass="29214">MTYNKMAAVYDTFMEQAPYEEWCNFTIHMINKYRPNQVNKIVDLGCGTGQIACQLAEADFQLTGIDLAPDMLSQAAARSSEESLSIQWIEQDLRSLSSLADFDLAVSYCDVINYLTSKAEVKKTFDNVYDLLTSDGLFIFDVHSMSYVENALKDQVFSEVFDDLAYIWFCEGSENKGEMFHDLTFFVEEDGKYDRFDERHHQYTFPYTVYKEILESAGFILEGIYGDFSLEVLDQDQIEEAQRLFFVCTKQAK</sequence>
<dbReference type="Pfam" id="PF13649">
    <property type="entry name" value="Methyltransf_25"/>
    <property type="match status" value="1"/>
</dbReference>
<evidence type="ECO:0000313" key="3">
    <source>
        <dbReference type="EMBL" id="MCZ0702319.1"/>
    </source>
</evidence>
<keyword evidence="4" id="KW-1185">Reference proteome</keyword>
<dbReference type="RefSeq" id="WP_268779088.1">
    <property type="nucleotide sequence ID" value="NZ_JAPRAT010000005.1"/>
</dbReference>
<dbReference type="GO" id="GO:0008168">
    <property type="term" value="F:methyltransferase activity"/>
    <property type="evidence" value="ECO:0007669"/>
    <property type="project" value="UniProtKB-KW"/>
</dbReference>
<protein>
    <submittedName>
        <fullName evidence="3">Class I SAM-dependent methyltransferase</fullName>
    </submittedName>
</protein>
<evidence type="ECO:0000256" key="1">
    <source>
        <dbReference type="ARBA" id="ARBA00022679"/>
    </source>
</evidence>
<evidence type="ECO:0000313" key="4">
    <source>
        <dbReference type="Proteomes" id="UP001084197"/>
    </source>
</evidence>
<dbReference type="InterPro" id="IPR029063">
    <property type="entry name" value="SAM-dependent_MTases_sf"/>
</dbReference>